<comment type="caution">
    <text evidence="8">The sequence shown here is derived from an EMBL/GenBank/DDBJ whole genome shotgun (WGS) entry which is preliminary data.</text>
</comment>
<feature type="binding site" evidence="6">
    <location>
        <position position="153"/>
    </location>
    <ligand>
        <name>[4Fe-4S] cluster</name>
        <dbReference type="ChEBI" id="CHEBI:49883"/>
        <note>4Fe-4S-S-AdoMet</note>
    </ligand>
</feature>
<accession>A0A7C4HC43</accession>
<dbReference type="PIRSF" id="PIRSF004869">
    <property type="entry name" value="PflX_prd"/>
    <property type="match status" value="1"/>
</dbReference>
<dbReference type="GO" id="GO:0003824">
    <property type="term" value="F:catalytic activity"/>
    <property type="evidence" value="ECO:0007669"/>
    <property type="project" value="InterPro"/>
</dbReference>
<keyword evidence="3 6" id="KW-0479">Metal-binding</keyword>
<evidence type="ECO:0000256" key="2">
    <source>
        <dbReference type="ARBA" id="ARBA00022691"/>
    </source>
</evidence>
<dbReference type="PANTHER" id="PTHR30352">
    <property type="entry name" value="PYRUVATE FORMATE-LYASE-ACTIVATING ENZYME"/>
    <property type="match status" value="1"/>
</dbReference>
<dbReference type="SFLD" id="SFLDS00029">
    <property type="entry name" value="Radical_SAM"/>
    <property type="match status" value="1"/>
</dbReference>
<gene>
    <name evidence="8" type="ORF">ENU14_00635</name>
</gene>
<protein>
    <submittedName>
        <fullName evidence="8">Radical SAM protein</fullName>
    </submittedName>
</protein>
<dbReference type="EMBL" id="DTBJ01000008">
    <property type="protein sequence ID" value="HGM58087.1"/>
    <property type="molecule type" value="Genomic_DNA"/>
</dbReference>
<dbReference type="InterPro" id="IPR058240">
    <property type="entry name" value="rSAM_sf"/>
</dbReference>
<proteinExistence type="predicted"/>
<dbReference type="PANTHER" id="PTHR30352:SF22">
    <property type="entry name" value="PYRUVATE FORMATE-LYASE ACTIVATING ENZYME HOMOLOG"/>
    <property type="match status" value="1"/>
</dbReference>
<evidence type="ECO:0000259" key="7">
    <source>
        <dbReference type="Pfam" id="PF04055"/>
    </source>
</evidence>
<evidence type="ECO:0000256" key="3">
    <source>
        <dbReference type="ARBA" id="ARBA00022723"/>
    </source>
</evidence>
<evidence type="ECO:0000256" key="5">
    <source>
        <dbReference type="ARBA" id="ARBA00023014"/>
    </source>
</evidence>
<name>A0A7C4HC43_STAMA</name>
<feature type="binding site" evidence="6">
    <location>
        <position position="156"/>
    </location>
    <ligand>
        <name>[4Fe-4S] cluster</name>
        <dbReference type="ChEBI" id="CHEBI:49883"/>
        <note>4Fe-4S-S-AdoMet</note>
    </ligand>
</feature>
<sequence>MGFCKICGRESSIISNTINVCVDCLRNKWILAREIVRETHINSRLSIGLTPETPHNPSGLKCSCCGRECLISKSETGYCSIRINYNDSINYTTFREDTGIGLYYYDPHPTNCVAFPVCPAITGRGYPKYALTPNGELGYYNIAVFMAGCNMNCLYCQNWEFREMSIRKKPLLTISDLVRSVNYRTTCVCFFGGDPGPWSTFVLEASRKIMKRAEELKLSVFRICWETNGLWNPYLFKKAVEYSLETGGIVKIDFKAWSPEVYYALTGIEPQHIDIIKKNIVYVAELFNERPEPPLLVISTLVVPHYIDEYEIDNMTKFIASINPEIPYVFLAFHPDYKLFDLPRTSYRHMNRVLEIARKNGLKNIYVGNKWLLGNYY</sequence>
<reference evidence="8" key="1">
    <citation type="journal article" date="2020" name="mSystems">
        <title>Genome- and Community-Level Interaction Insights into Carbon Utilization and Element Cycling Functions of Hydrothermarchaeota in Hydrothermal Sediment.</title>
        <authorList>
            <person name="Zhou Z."/>
            <person name="Liu Y."/>
            <person name="Xu W."/>
            <person name="Pan J."/>
            <person name="Luo Z.H."/>
            <person name="Li M."/>
        </authorList>
    </citation>
    <scope>NUCLEOTIDE SEQUENCE [LARGE SCALE GENOMIC DNA]</scope>
    <source>
        <strain evidence="8">SpSt-642</strain>
    </source>
</reference>
<dbReference type="InterPro" id="IPR034457">
    <property type="entry name" value="Organic_radical-activating"/>
</dbReference>
<dbReference type="AlphaFoldDB" id="A0A7C4HC43"/>
<evidence type="ECO:0000256" key="4">
    <source>
        <dbReference type="ARBA" id="ARBA00023004"/>
    </source>
</evidence>
<evidence type="ECO:0000256" key="1">
    <source>
        <dbReference type="ARBA" id="ARBA00022485"/>
    </source>
</evidence>
<dbReference type="CDD" id="cd01335">
    <property type="entry name" value="Radical_SAM"/>
    <property type="match status" value="1"/>
</dbReference>
<dbReference type="InterPro" id="IPR016431">
    <property type="entry name" value="Pyrv-formate_lyase-activ_prd"/>
</dbReference>
<dbReference type="InterPro" id="IPR007197">
    <property type="entry name" value="rSAM"/>
</dbReference>
<evidence type="ECO:0000313" key="8">
    <source>
        <dbReference type="EMBL" id="HGM58087.1"/>
    </source>
</evidence>
<dbReference type="Pfam" id="PF04055">
    <property type="entry name" value="Radical_SAM"/>
    <property type="match status" value="1"/>
</dbReference>
<comment type="cofactor">
    <cofactor evidence="6">
        <name>[4Fe-4S] cluster</name>
        <dbReference type="ChEBI" id="CHEBI:49883"/>
    </cofactor>
    <text evidence="6">Binds 1 [4Fe-4S] cluster. The cluster is coordinated with 3 cysteines and an exchangeable S-adenosyl-L-methionine.</text>
</comment>
<dbReference type="GO" id="GO:0046872">
    <property type="term" value="F:metal ion binding"/>
    <property type="evidence" value="ECO:0007669"/>
    <property type="project" value="UniProtKB-KW"/>
</dbReference>
<keyword evidence="1" id="KW-0004">4Fe-4S</keyword>
<dbReference type="Gene3D" id="3.20.20.70">
    <property type="entry name" value="Aldolase class I"/>
    <property type="match status" value="1"/>
</dbReference>
<dbReference type="GO" id="GO:0051539">
    <property type="term" value="F:4 iron, 4 sulfur cluster binding"/>
    <property type="evidence" value="ECO:0007669"/>
    <property type="project" value="UniProtKB-KW"/>
</dbReference>
<feature type="domain" description="Radical SAM core" evidence="7">
    <location>
        <begin position="145"/>
        <end position="310"/>
    </location>
</feature>
<organism evidence="8">
    <name type="scientific">Staphylothermus marinus</name>
    <dbReference type="NCBI Taxonomy" id="2280"/>
    <lineage>
        <taxon>Archaea</taxon>
        <taxon>Thermoproteota</taxon>
        <taxon>Thermoprotei</taxon>
        <taxon>Desulfurococcales</taxon>
        <taxon>Desulfurococcaceae</taxon>
        <taxon>Staphylothermus</taxon>
    </lineage>
</organism>
<keyword evidence="4 6" id="KW-0408">Iron</keyword>
<keyword evidence="5 6" id="KW-0411">Iron-sulfur</keyword>
<evidence type="ECO:0000256" key="6">
    <source>
        <dbReference type="PIRSR" id="PIRSR004869-50"/>
    </source>
</evidence>
<dbReference type="SUPFAM" id="SSF102114">
    <property type="entry name" value="Radical SAM enzymes"/>
    <property type="match status" value="1"/>
</dbReference>
<feature type="binding site" evidence="6">
    <location>
        <position position="149"/>
    </location>
    <ligand>
        <name>[4Fe-4S] cluster</name>
        <dbReference type="ChEBI" id="CHEBI:49883"/>
        <note>4Fe-4S-S-AdoMet</note>
    </ligand>
</feature>
<dbReference type="InterPro" id="IPR013785">
    <property type="entry name" value="Aldolase_TIM"/>
</dbReference>
<keyword evidence="2 6" id="KW-0949">S-adenosyl-L-methionine</keyword>